<dbReference type="AlphaFoldDB" id="A0A0Z8I2N4"/>
<dbReference type="InterPro" id="IPR044925">
    <property type="entry name" value="His-Me_finger_sf"/>
</dbReference>
<reference evidence="1 2" key="1">
    <citation type="submission" date="2016-02" db="EMBL/GenBank/DDBJ databases">
        <authorList>
            <consortium name="Pathogen Informatics"/>
        </authorList>
    </citation>
    <scope>NUCLEOTIDE SEQUENCE [LARGE SCALE GENOMIC DNA]</scope>
    <source>
        <strain evidence="1 2">LSS69</strain>
    </source>
</reference>
<evidence type="ECO:0000313" key="2">
    <source>
        <dbReference type="Proteomes" id="UP000071533"/>
    </source>
</evidence>
<name>A0A0Z8I2N4_STRSU</name>
<evidence type="ECO:0000313" key="1">
    <source>
        <dbReference type="EMBL" id="CYV25822.1"/>
    </source>
</evidence>
<dbReference type="Gene3D" id="3.90.75.20">
    <property type="match status" value="1"/>
</dbReference>
<dbReference type="SUPFAM" id="SSF54060">
    <property type="entry name" value="His-Me finger endonucleases"/>
    <property type="match status" value="1"/>
</dbReference>
<dbReference type="InterPro" id="IPR003615">
    <property type="entry name" value="HNH_nuc"/>
</dbReference>
<gene>
    <name evidence="1" type="ORF">ERS132431_00227</name>
</gene>
<dbReference type="Proteomes" id="UP000071533">
    <property type="component" value="Unassembled WGS sequence"/>
</dbReference>
<dbReference type="RefSeq" id="WP_044667233.1">
    <property type="nucleotide sequence ID" value="NZ_CEGX01000009.1"/>
</dbReference>
<organism evidence="1 2">
    <name type="scientific">Streptococcus suis</name>
    <dbReference type="NCBI Taxonomy" id="1307"/>
    <lineage>
        <taxon>Bacteria</taxon>
        <taxon>Bacillati</taxon>
        <taxon>Bacillota</taxon>
        <taxon>Bacilli</taxon>
        <taxon>Lactobacillales</taxon>
        <taxon>Streptococcaceae</taxon>
        <taxon>Streptococcus</taxon>
    </lineage>
</organism>
<protein>
    <submittedName>
        <fullName evidence="1">Uncharacterized protein</fullName>
    </submittedName>
</protein>
<sequence>MGKKIYTDEMKVFIFENYKGKTSQEVADLVNKHFGTSFTALQMKRFRGNNKLNSGLTGHFKKGLIPHNKGKKFPNMPPNSGQFKKGRIPNSYHPVGTVNMTTDGYLKIKIADPNVWERVHLLVWREHHGPVPEGHIIVFLDGDKTNVDISNLACVNRSDIAQMNKNRYFDSDPETTKAAIGLVQLQRKVKEITNGNTL</sequence>
<proteinExistence type="predicted"/>
<dbReference type="EMBL" id="FIHS01000002">
    <property type="protein sequence ID" value="CYV25822.1"/>
    <property type="molecule type" value="Genomic_DNA"/>
</dbReference>
<accession>A0A0Z8I2N4</accession>
<dbReference type="Pfam" id="PF13392">
    <property type="entry name" value="HNH_3"/>
    <property type="match status" value="1"/>
</dbReference>